<evidence type="ECO:0000313" key="1">
    <source>
        <dbReference type="EMBL" id="KAA0022366.1"/>
    </source>
</evidence>
<evidence type="ECO:0000313" key="2">
    <source>
        <dbReference type="Proteomes" id="UP000322244"/>
    </source>
</evidence>
<proteinExistence type="predicted"/>
<name>A0A5A7S8W9_9NOCA</name>
<dbReference type="OrthoDB" id="4521519at2"/>
<keyword evidence="2" id="KW-1185">Reference proteome</keyword>
<dbReference type="EMBL" id="VLNY01000006">
    <property type="protein sequence ID" value="KAA0022366.1"/>
    <property type="molecule type" value="Genomic_DNA"/>
</dbReference>
<accession>A0A5A7S8W9</accession>
<dbReference type="AlphaFoldDB" id="A0A5A7S8W9"/>
<comment type="caution">
    <text evidence="1">The sequence shown here is derived from an EMBL/GenBank/DDBJ whole genome shotgun (WGS) entry which is preliminary data.</text>
</comment>
<protein>
    <submittedName>
        <fullName evidence="1">Uncharacterized protein</fullName>
    </submittedName>
</protein>
<sequence length="189" mass="21069">MTTELGPQRGQCIPVDSEADLSAWSKSLETDATVLRLREEAMVGSNEATIGVTYRWLEFGAALAHAPLPVGRMSGADAMMTLARHFEVASKATDFLQVDDLWQALRQRELLVWSAGHDSELLGVSEREHWEHATQLWRGLPLQLMRARMRAESGKKVDTALIVDTLEALSEYEGKHLTSVPETVWDGRV</sequence>
<reference evidence="1 2" key="1">
    <citation type="submission" date="2019-07" db="EMBL/GenBank/DDBJ databases">
        <title>Rhodococcus cavernicolus sp. nov., isolated from a cave.</title>
        <authorList>
            <person name="Lee S.D."/>
        </authorList>
    </citation>
    <scope>NUCLEOTIDE SEQUENCE [LARGE SCALE GENOMIC DNA]</scope>
    <source>
        <strain evidence="1 2">C1-24</strain>
    </source>
</reference>
<gene>
    <name evidence="1" type="ORF">FOY51_15485</name>
</gene>
<dbReference type="Proteomes" id="UP000322244">
    <property type="component" value="Unassembled WGS sequence"/>
</dbReference>
<dbReference type="RefSeq" id="WP_149431126.1">
    <property type="nucleotide sequence ID" value="NZ_VLNY01000006.1"/>
</dbReference>
<organism evidence="1 2">
    <name type="scientific">Antrihabitans cavernicola</name>
    <dbReference type="NCBI Taxonomy" id="2495913"/>
    <lineage>
        <taxon>Bacteria</taxon>
        <taxon>Bacillati</taxon>
        <taxon>Actinomycetota</taxon>
        <taxon>Actinomycetes</taxon>
        <taxon>Mycobacteriales</taxon>
        <taxon>Nocardiaceae</taxon>
        <taxon>Antrihabitans</taxon>
    </lineage>
</organism>